<evidence type="ECO:0000256" key="3">
    <source>
        <dbReference type="ARBA" id="ARBA00022723"/>
    </source>
</evidence>
<keyword evidence="11" id="KW-1185">Reference proteome</keyword>
<dbReference type="AlphaFoldDB" id="A0A6P1VV99"/>
<keyword evidence="3 7" id="KW-0479">Metal-binding</keyword>
<dbReference type="InterPro" id="IPR009056">
    <property type="entry name" value="Cyt_c-like_dom"/>
</dbReference>
<evidence type="ECO:0000256" key="8">
    <source>
        <dbReference type="SAM" id="Phobius"/>
    </source>
</evidence>
<evidence type="ECO:0000259" key="9">
    <source>
        <dbReference type="PROSITE" id="PS51007"/>
    </source>
</evidence>
<organism evidence="10 11">
    <name type="scientific">Spirosoma endbachense</name>
    <dbReference type="NCBI Taxonomy" id="2666025"/>
    <lineage>
        <taxon>Bacteria</taxon>
        <taxon>Pseudomonadati</taxon>
        <taxon>Bacteroidota</taxon>
        <taxon>Cytophagia</taxon>
        <taxon>Cytophagales</taxon>
        <taxon>Cytophagaceae</taxon>
        <taxon>Spirosoma</taxon>
    </lineage>
</organism>
<comment type="subcellular location">
    <subcellularLocation>
        <location evidence="1">Cell envelope</location>
    </subcellularLocation>
</comment>
<keyword evidence="8" id="KW-1133">Transmembrane helix</keyword>
<evidence type="ECO:0000313" key="11">
    <source>
        <dbReference type="Proteomes" id="UP000464577"/>
    </source>
</evidence>
<evidence type="ECO:0000256" key="5">
    <source>
        <dbReference type="ARBA" id="ARBA00023002"/>
    </source>
</evidence>
<dbReference type="GO" id="GO:0004130">
    <property type="term" value="F:cytochrome-c peroxidase activity"/>
    <property type="evidence" value="ECO:0007669"/>
    <property type="project" value="TreeGrafter"/>
</dbReference>
<evidence type="ECO:0000256" key="6">
    <source>
        <dbReference type="ARBA" id="ARBA00023004"/>
    </source>
</evidence>
<dbReference type="InterPro" id="IPR004852">
    <property type="entry name" value="Di-haem_cyt_c_peroxidsae"/>
</dbReference>
<dbReference type="PANTHER" id="PTHR30600">
    <property type="entry name" value="CYTOCHROME C PEROXIDASE-RELATED"/>
    <property type="match status" value="1"/>
</dbReference>
<evidence type="ECO:0000256" key="1">
    <source>
        <dbReference type="ARBA" id="ARBA00004196"/>
    </source>
</evidence>
<dbReference type="InterPro" id="IPR051395">
    <property type="entry name" value="Cytochrome_c_Peroxidase/MauG"/>
</dbReference>
<keyword evidence="6 7" id="KW-0408">Iron</keyword>
<feature type="domain" description="Cytochrome c" evidence="9">
    <location>
        <begin position="465"/>
        <end position="604"/>
    </location>
</feature>
<dbReference type="GO" id="GO:0009055">
    <property type="term" value="F:electron transfer activity"/>
    <property type="evidence" value="ECO:0007669"/>
    <property type="project" value="InterPro"/>
</dbReference>
<dbReference type="InterPro" id="IPR036909">
    <property type="entry name" value="Cyt_c-like_dom_sf"/>
</dbReference>
<dbReference type="Gene3D" id="1.10.760.10">
    <property type="entry name" value="Cytochrome c-like domain"/>
    <property type="match status" value="2"/>
</dbReference>
<dbReference type="PANTHER" id="PTHR30600:SF10">
    <property type="entry name" value="BLL6722 PROTEIN"/>
    <property type="match status" value="1"/>
</dbReference>
<dbReference type="GO" id="GO:0020037">
    <property type="term" value="F:heme binding"/>
    <property type="evidence" value="ECO:0007669"/>
    <property type="project" value="InterPro"/>
</dbReference>
<sequence>MGSIYSFMKRSVYRSAVLHGSVASILLILVAVLVQSFTSIQPHKVVKTTYLTDLARLDSAVTKLYTTIERRQPAPIVQAAFRQSRLAYKRVEFLTEFYFSGSAKSLNGPPLPEGELDDGIGVVIQPNGFQVTEEMIFPLDASRRTDLLRQMASIKTTVSQLRRVANYNELTDSQIFDAMRLEVLRLITLGITGFDSPVSLHSLPEGIAALESLDHALLAYPIATQQATHLHQTISKAIQAMRGQSFNQFDRLGFIRQYAYPLSRLLMETQLALGYPLATDKRMLRPTARTLSDTNAFDPTFFLPYNHALPTADRVALGKMLFFNPILSGNGQRTCASCHQPNRAFTDGEPSPLTLDAKHRIGRNTPTLVNAAFQSFQFMDSRVFFLEDQITDVIHNSQEMGGSLTSATAALQKDSTFQKQFAQAYADGVTETNLKNALASYVRSLISLNTRSDRYLRGEKAALTAQEKMGFNVFMGKGRCATCHFFPLFNGTIPPAYVKTESEVLGAPATATERQLDADEGRYRSTKIGIHRNAFKTPTVRQAALTAPYMHNGVYKTLDQVVEFYDKGGGVGLGFTLENQTLPFDKLNLTLTEKRALVAFMKSL</sequence>
<keyword evidence="8" id="KW-0472">Membrane</keyword>
<name>A0A6P1VV99_9BACT</name>
<evidence type="ECO:0000313" key="10">
    <source>
        <dbReference type="EMBL" id="QHV96358.1"/>
    </source>
</evidence>
<dbReference type="GO" id="GO:0046872">
    <property type="term" value="F:metal ion binding"/>
    <property type="evidence" value="ECO:0007669"/>
    <property type="project" value="UniProtKB-KW"/>
</dbReference>
<keyword evidence="5" id="KW-0560">Oxidoreductase</keyword>
<accession>A0A6P1VV99</accession>
<keyword evidence="4" id="KW-0732">Signal</keyword>
<dbReference type="Gene3D" id="1.20.1420.20">
    <property type="entry name" value="M75 peptidase, HXXE motif"/>
    <property type="match status" value="1"/>
</dbReference>
<dbReference type="Proteomes" id="UP000464577">
    <property type="component" value="Chromosome"/>
</dbReference>
<keyword evidence="10" id="KW-0575">Peroxidase</keyword>
<evidence type="ECO:0000256" key="7">
    <source>
        <dbReference type="PROSITE-ProRule" id="PRU00433"/>
    </source>
</evidence>
<feature type="domain" description="Cytochrome c" evidence="9">
    <location>
        <begin position="313"/>
        <end position="446"/>
    </location>
</feature>
<evidence type="ECO:0000256" key="2">
    <source>
        <dbReference type="ARBA" id="ARBA00022617"/>
    </source>
</evidence>
<evidence type="ECO:0000256" key="4">
    <source>
        <dbReference type="ARBA" id="ARBA00022729"/>
    </source>
</evidence>
<gene>
    <name evidence="10" type="ORF">GJR95_15610</name>
</gene>
<keyword evidence="8" id="KW-0812">Transmembrane</keyword>
<dbReference type="Pfam" id="PF03150">
    <property type="entry name" value="CCP_MauG"/>
    <property type="match status" value="1"/>
</dbReference>
<feature type="transmembrane region" description="Helical" evidence="8">
    <location>
        <begin position="12"/>
        <end position="34"/>
    </location>
</feature>
<proteinExistence type="predicted"/>
<dbReference type="InterPro" id="IPR038352">
    <property type="entry name" value="Imelysin_sf"/>
</dbReference>
<reference evidence="10 11" key="1">
    <citation type="submission" date="2019-11" db="EMBL/GenBank/DDBJ databases">
        <title>Spirosoma endbachense sp. nov., isolated from a natural salt meadow.</title>
        <authorList>
            <person name="Rojas J."/>
            <person name="Ambika Manirajan B."/>
            <person name="Ratering S."/>
            <person name="Suarez C."/>
            <person name="Geissler-Plaum R."/>
            <person name="Schnell S."/>
        </authorList>
    </citation>
    <scope>NUCLEOTIDE SEQUENCE [LARGE SCALE GENOMIC DNA]</scope>
    <source>
        <strain evidence="10 11">I-24</strain>
    </source>
</reference>
<dbReference type="KEGG" id="senf:GJR95_15610"/>
<dbReference type="GO" id="GO:0030313">
    <property type="term" value="C:cell envelope"/>
    <property type="evidence" value="ECO:0007669"/>
    <property type="project" value="UniProtKB-SubCell"/>
</dbReference>
<dbReference type="EMBL" id="CP045997">
    <property type="protein sequence ID" value="QHV96358.1"/>
    <property type="molecule type" value="Genomic_DNA"/>
</dbReference>
<dbReference type="PROSITE" id="PS51007">
    <property type="entry name" value="CYTC"/>
    <property type="match status" value="2"/>
</dbReference>
<dbReference type="SUPFAM" id="SSF46626">
    <property type="entry name" value="Cytochrome c"/>
    <property type="match status" value="2"/>
</dbReference>
<keyword evidence="2 7" id="KW-0349">Heme</keyword>
<protein>
    <submittedName>
        <fullName evidence="10">Cytochrome-c peroxidase</fullName>
    </submittedName>
</protein>